<dbReference type="PATRIC" id="fig|1348973.3.peg.64"/>
<comment type="similarity">
    <text evidence="5">Belongs to the methyl-accepting chemotaxis (MCP) protein family.</text>
</comment>
<keyword evidence="4 6" id="KW-0807">Transducer</keyword>
<dbReference type="EMBL" id="JJRY01000001">
    <property type="protein sequence ID" value="KEF40055.1"/>
    <property type="molecule type" value="Genomic_DNA"/>
</dbReference>
<dbReference type="GO" id="GO:0007165">
    <property type="term" value="P:signal transduction"/>
    <property type="evidence" value="ECO:0007669"/>
    <property type="project" value="UniProtKB-KW"/>
</dbReference>
<evidence type="ECO:0000313" key="11">
    <source>
        <dbReference type="Proteomes" id="UP000027936"/>
    </source>
</evidence>
<dbReference type="Pfam" id="PF00015">
    <property type="entry name" value="MCPsignal"/>
    <property type="match status" value="1"/>
</dbReference>
<dbReference type="SUPFAM" id="SSF58104">
    <property type="entry name" value="Methyl-accepting chemotaxis protein (MCP) signaling domain"/>
    <property type="match status" value="1"/>
</dbReference>
<dbReference type="InterPro" id="IPR003660">
    <property type="entry name" value="HAMP_dom"/>
</dbReference>
<evidence type="ECO:0000256" key="5">
    <source>
        <dbReference type="ARBA" id="ARBA00029447"/>
    </source>
</evidence>
<name>A0A072P3J5_SCHAZ</name>
<evidence type="ECO:0000259" key="9">
    <source>
        <dbReference type="PROSITE" id="PS50885"/>
    </source>
</evidence>
<dbReference type="CDD" id="cd11386">
    <property type="entry name" value="MCP_signal"/>
    <property type="match status" value="1"/>
</dbReference>
<dbReference type="SMART" id="SM00304">
    <property type="entry name" value="HAMP"/>
    <property type="match status" value="1"/>
</dbReference>
<dbReference type="SMART" id="SM00283">
    <property type="entry name" value="MA"/>
    <property type="match status" value="1"/>
</dbReference>
<dbReference type="AlphaFoldDB" id="A0A072P3J5"/>
<gene>
    <name evidence="10" type="ORF">M670_00067</name>
</gene>
<keyword evidence="7" id="KW-1133">Transmembrane helix</keyword>
<dbReference type="Gene3D" id="1.10.287.950">
    <property type="entry name" value="Methyl-accepting chemotaxis protein"/>
    <property type="match status" value="1"/>
</dbReference>
<dbReference type="OrthoDB" id="2168386at2"/>
<evidence type="ECO:0000259" key="8">
    <source>
        <dbReference type="PROSITE" id="PS50111"/>
    </source>
</evidence>
<dbReference type="PANTHER" id="PTHR32089:SF112">
    <property type="entry name" value="LYSOZYME-LIKE PROTEIN-RELATED"/>
    <property type="match status" value="1"/>
</dbReference>
<dbReference type="InterPro" id="IPR004090">
    <property type="entry name" value="Chemotax_Me-accpt_rcpt"/>
</dbReference>
<dbReference type="RefSeq" id="WP_035192363.1">
    <property type="nucleotide sequence ID" value="NZ_JJRY01000001.1"/>
</dbReference>
<dbReference type="PROSITE" id="PS50885">
    <property type="entry name" value="HAMP"/>
    <property type="match status" value="1"/>
</dbReference>
<feature type="domain" description="Methyl-accepting transducer" evidence="8">
    <location>
        <begin position="256"/>
        <end position="499"/>
    </location>
</feature>
<protein>
    <submittedName>
        <fullName evidence="10">Methyl-accepting chemotaxis protein</fullName>
    </submittedName>
</protein>
<sequence>MKSLRLKILSGFAVILSLLLVLSVVSYIQTSKFKGQVEEVLGHELDKLLNWEELNYSVARRTANIRGYLLTGNQDYYTEFEQLTNESKIVQENLLKQDITTEDRTIFDKSAIWDEEIYSLFELYRENPEEAIKQSGNVRDLTKELWADFEGAAGKTREKMDDLEEQIKKSGNSLIMITTIISVFGILLGTVIALFLAQKITGPILEIVNRIKTVAVGDLSGDTLVTKSKDEVGQLVKSTNEMVLSLRNLIGKVTENAMSLAASSEEISASTEQIASGSGQQANDAAASSEMVKEVANAIRNVSQNAEAASTGADQTVNAAEEGGRVIRDTVAGMADISQKIGDLSSKSVQIGEIVEVIDDIAEQTNLLALNAAIEAARAGDAGKGFAVVADEVRKLAERSGKATKEISELIFSIQKNTEDSVAAVAAGNETVATAGDTFDHIVKLTKEAALKIAEIAAAGEEVAAQSNEVLLAVENIASVSEETAAGIQETAATATDLAKMAESLTQLAATFKL</sequence>
<evidence type="ECO:0000256" key="4">
    <source>
        <dbReference type="ARBA" id="ARBA00023224"/>
    </source>
</evidence>
<dbReference type="CDD" id="cd06225">
    <property type="entry name" value="HAMP"/>
    <property type="match status" value="1"/>
</dbReference>
<evidence type="ECO:0000256" key="2">
    <source>
        <dbReference type="ARBA" id="ARBA00022475"/>
    </source>
</evidence>
<dbReference type="GO" id="GO:0004888">
    <property type="term" value="F:transmembrane signaling receptor activity"/>
    <property type="evidence" value="ECO:0007669"/>
    <property type="project" value="InterPro"/>
</dbReference>
<comment type="caution">
    <text evidence="10">The sequence shown here is derived from an EMBL/GenBank/DDBJ whole genome shotgun (WGS) entry which is preliminary data.</text>
</comment>
<feature type="transmembrane region" description="Helical" evidence="7">
    <location>
        <begin position="174"/>
        <end position="197"/>
    </location>
</feature>
<reference evidence="10 11" key="1">
    <citation type="submission" date="2014-04" db="EMBL/GenBank/DDBJ databases">
        <title>Draft genome sequence of Bacillus azotoformans MEV2011, a (co-) denitrifying strain unable to grow in the presence of oxygen.</title>
        <authorList>
            <person name="Nielsen M."/>
            <person name="Schreiber L."/>
            <person name="Finster K."/>
            <person name="Schramm A."/>
        </authorList>
    </citation>
    <scope>NUCLEOTIDE SEQUENCE [LARGE SCALE GENOMIC DNA]</scope>
    <source>
        <strain evidence="10 11">MEV2011</strain>
    </source>
</reference>
<dbReference type="GO" id="GO:0005886">
    <property type="term" value="C:plasma membrane"/>
    <property type="evidence" value="ECO:0007669"/>
    <property type="project" value="UniProtKB-SubCell"/>
</dbReference>
<dbReference type="PANTHER" id="PTHR32089">
    <property type="entry name" value="METHYL-ACCEPTING CHEMOTAXIS PROTEIN MCPB"/>
    <property type="match status" value="1"/>
</dbReference>
<evidence type="ECO:0000256" key="7">
    <source>
        <dbReference type="SAM" id="Phobius"/>
    </source>
</evidence>
<dbReference type="PRINTS" id="PR00260">
    <property type="entry name" value="CHEMTRNSDUCR"/>
</dbReference>
<dbReference type="GO" id="GO:0006935">
    <property type="term" value="P:chemotaxis"/>
    <property type="evidence" value="ECO:0007669"/>
    <property type="project" value="InterPro"/>
</dbReference>
<dbReference type="Proteomes" id="UP000027936">
    <property type="component" value="Unassembled WGS sequence"/>
</dbReference>
<dbReference type="PROSITE" id="PS50111">
    <property type="entry name" value="CHEMOTAXIS_TRANSDUC_2"/>
    <property type="match status" value="1"/>
</dbReference>
<proteinExistence type="inferred from homology"/>
<keyword evidence="3 7" id="KW-0472">Membrane</keyword>
<evidence type="ECO:0000256" key="1">
    <source>
        <dbReference type="ARBA" id="ARBA00004236"/>
    </source>
</evidence>
<dbReference type="FunFam" id="1.10.287.950:FF:000001">
    <property type="entry name" value="Methyl-accepting chemotaxis sensory transducer"/>
    <property type="match status" value="1"/>
</dbReference>
<organism evidence="10 11">
    <name type="scientific">Schinkia azotoformans MEV2011</name>
    <dbReference type="NCBI Taxonomy" id="1348973"/>
    <lineage>
        <taxon>Bacteria</taxon>
        <taxon>Bacillati</taxon>
        <taxon>Bacillota</taxon>
        <taxon>Bacilli</taxon>
        <taxon>Bacillales</taxon>
        <taxon>Bacillaceae</taxon>
        <taxon>Calidifontibacillus/Schinkia group</taxon>
        <taxon>Schinkia</taxon>
    </lineage>
</organism>
<keyword evidence="2" id="KW-1003">Cell membrane</keyword>
<feature type="domain" description="HAMP" evidence="9">
    <location>
        <begin position="198"/>
        <end position="251"/>
    </location>
</feature>
<dbReference type="GeneID" id="89468846"/>
<keyword evidence="7" id="KW-0812">Transmembrane</keyword>
<dbReference type="Pfam" id="PF00672">
    <property type="entry name" value="HAMP"/>
    <property type="match status" value="1"/>
</dbReference>
<comment type="subcellular location">
    <subcellularLocation>
        <location evidence="1">Cell membrane</location>
    </subcellularLocation>
</comment>
<dbReference type="InterPro" id="IPR004089">
    <property type="entry name" value="MCPsignal_dom"/>
</dbReference>
<evidence type="ECO:0000313" key="10">
    <source>
        <dbReference type="EMBL" id="KEF40055.1"/>
    </source>
</evidence>
<evidence type="ECO:0000256" key="6">
    <source>
        <dbReference type="PROSITE-ProRule" id="PRU00284"/>
    </source>
</evidence>
<evidence type="ECO:0000256" key="3">
    <source>
        <dbReference type="ARBA" id="ARBA00023136"/>
    </source>
</evidence>
<accession>A0A072P3J5</accession>